<sequence>MTDRPSQSIAPAYRPPEPELRLVLRPDAPDPRLIALVRLMARRAARDWFRSQQQEQRRRSGP</sequence>
<reference evidence="1 2" key="2">
    <citation type="journal article" date="2014" name="FEMS Microbiol. Lett.">
        <title>Draft genomic DNA sequence of the facultatively methylotrophic bacterium Acidomonas methanolica type strain MB58.</title>
        <authorList>
            <person name="Higashiura N."/>
            <person name="Hadano H."/>
            <person name="Hirakawa H."/>
            <person name="Matsutani M."/>
            <person name="Takabe S."/>
            <person name="Matsushita K."/>
            <person name="Azuma Y."/>
        </authorList>
    </citation>
    <scope>NUCLEOTIDE SEQUENCE [LARGE SCALE GENOMIC DNA]</scope>
    <source>
        <strain evidence="1 2">MB58</strain>
    </source>
</reference>
<dbReference type="Proteomes" id="UP000019760">
    <property type="component" value="Unassembled WGS sequence"/>
</dbReference>
<dbReference type="AlphaFoldDB" id="A0A023D4I8"/>
<dbReference type="RefSeq" id="WP_042058432.1">
    <property type="nucleotide sequence ID" value="NZ_BJVB01000036.1"/>
</dbReference>
<name>A0A023D4I8_ACIMT</name>
<organism evidence="1 2">
    <name type="scientific">Acidomonas methanolica NBRC 104435</name>
    <dbReference type="NCBI Taxonomy" id="1231351"/>
    <lineage>
        <taxon>Bacteria</taxon>
        <taxon>Pseudomonadati</taxon>
        <taxon>Pseudomonadota</taxon>
        <taxon>Alphaproteobacteria</taxon>
        <taxon>Acetobacterales</taxon>
        <taxon>Acetobacteraceae</taxon>
        <taxon>Acidomonas</taxon>
    </lineage>
</organism>
<reference evidence="2" key="1">
    <citation type="journal article" date="2014" name="FEMS Microbiol. Lett.">
        <title>Draft Genomic DNA Sequence of the Facultatively Methylotrophic Bacterium Acidomonas methanolica type strain MB58.</title>
        <authorList>
            <person name="Higashiura N."/>
            <person name="Hadano H."/>
            <person name="Hirakawa H."/>
            <person name="Matsutani M."/>
            <person name="Takabe S."/>
            <person name="Matsushita K."/>
            <person name="Azuma Y."/>
        </authorList>
    </citation>
    <scope>NUCLEOTIDE SEQUENCE [LARGE SCALE GENOMIC DNA]</scope>
    <source>
        <strain evidence="2">MB58</strain>
    </source>
</reference>
<evidence type="ECO:0000313" key="1">
    <source>
        <dbReference type="EMBL" id="GAJ29057.1"/>
    </source>
</evidence>
<gene>
    <name evidence="1" type="ORF">Amme_043_001</name>
</gene>
<accession>A0A023D4I8</accession>
<keyword evidence="2" id="KW-1185">Reference proteome</keyword>
<protein>
    <submittedName>
        <fullName evidence="1">Uncharacterized protein</fullName>
    </submittedName>
</protein>
<evidence type="ECO:0000313" key="2">
    <source>
        <dbReference type="Proteomes" id="UP000019760"/>
    </source>
</evidence>
<proteinExistence type="predicted"/>
<comment type="caution">
    <text evidence="1">The sequence shown here is derived from an EMBL/GenBank/DDBJ whole genome shotgun (WGS) entry which is preliminary data.</text>
</comment>
<dbReference type="EMBL" id="BAND01000043">
    <property type="protein sequence ID" value="GAJ29057.1"/>
    <property type="molecule type" value="Genomic_DNA"/>
</dbReference>